<feature type="transmembrane region" description="Helical" evidence="1">
    <location>
        <begin position="133"/>
        <end position="153"/>
    </location>
</feature>
<evidence type="ECO:0000256" key="1">
    <source>
        <dbReference type="SAM" id="Phobius"/>
    </source>
</evidence>
<dbReference type="OrthoDB" id="7457895at2759"/>
<feature type="transmembrane region" description="Helical" evidence="1">
    <location>
        <begin position="21"/>
        <end position="52"/>
    </location>
</feature>
<reference evidence="2" key="2">
    <citation type="submission" date="2022-10" db="EMBL/GenBank/DDBJ databases">
        <authorList>
            <consortium name="ENA_rothamsted_submissions"/>
            <consortium name="culmorum"/>
            <person name="King R."/>
        </authorList>
    </citation>
    <scope>NUCLEOTIDE SEQUENCE</scope>
</reference>
<feature type="transmembrane region" description="Helical" evidence="1">
    <location>
        <begin position="102"/>
        <end position="121"/>
    </location>
</feature>
<accession>A0A9N9R2R7</accession>
<sequence length="182" mass="20723">MVTDFQFSMDNIPRQRSFACLSLKFGCILTGLIVILYSVLALAQCMAALSVLPSQLDPSDPGSLAMYAIVIVVTITHAVTLFLSTVLLIGAIREKAFLVRPWVIWMSMQVMVLLLLFVFWSTMNMINHYDISLVVYVVEFLGLLIRFYMLMIVNSFYKQLEEEAEESKSLVKLINNDSWYTV</sequence>
<dbReference type="InterPro" id="IPR031720">
    <property type="entry name" value="DUF4728"/>
</dbReference>
<proteinExistence type="predicted"/>
<organism evidence="2 3">
    <name type="scientific">Diatraea saccharalis</name>
    <name type="common">sugarcane borer</name>
    <dbReference type="NCBI Taxonomy" id="40085"/>
    <lineage>
        <taxon>Eukaryota</taxon>
        <taxon>Metazoa</taxon>
        <taxon>Ecdysozoa</taxon>
        <taxon>Arthropoda</taxon>
        <taxon>Hexapoda</taxon>
        <taxon>Insecta</taxon>
        <taxon>Pterygota</taxon>
        <taxon>Neoptera</taxon>
        <taxon>Endopterygota</taxon>
        <taxon>Lepidoptera</taxon>
        <taxon>Glossata</taxon>
        <taxon>Ditrysia</taxon>
        <taxon>Pyraloidea</taxon>
        <taxon>Crambidae</taxon>
        <taxon>Crambinae</taxon>
        <taxon>Diatraea</taxon>
    </lineage>
</organism>
<keyword evidence="1" id="KW-0812">Transmembrane</keyword>
<evidence type="ECO:0000313" key="3">
    <source>
        <dbReference type="Proteomes" id="UP001153714"/>
    </source>
</evidence>
<keyword evidence="3" id="KW-1185">Reference proteome</keyword>
<keyword evidence="1" id="KW-1133">Transmembrane helix</keyword>
<dbReference type="PANTHER" id="PTHR36694">
    <property type="entry name" value="PASIFLORA 1, ISOFORM A-RELATED"/>
    <property type="match status" value="1"/>
</dbReference>
<dbReference type="EMBL" id="OU893350">
    <property type="protein sequence ID" value="CAG9788410.1"/>
    <property type="molecule type" value="Genomic_DNA"/>
</dbReference>
<dbReference type="Pfam" id="PF15860">
    <property type="entry name" value="DUF4728"/>
    <property type="match status" value="1"/>
</dbReference>
<gene>
    <name evidence="2" type="ORF">DIATSA_LOCUS6212</name>
</gene>
<feature type="transmembrane region" description="Helical" evidence="1">
    <location>
        <begin position="64"/>
        <end position="90"/>
    </location>
</feature>
<name>A0A9N9R2R7_9NEOP</name>
<keyword evidence="1" id="KW-0472">Membrane</keyword>
<reference evidence="2" key="1">
    <citation type="submission" date="2021-12" db="EMBL/GenBank/DDBJ databases">
        <authorList>
            <person name="King R."/>
        </authorList>
    </citation>
    <scope>NUCLEOTIDE SEQUENCE</scope>
</reference>
<evidence type="ECO:0000313" key="2">
    <source>
        <dbReference type="EMBL" id="CAG9788410.1"/>
    </source>
</evidence>
<dbReference type="PANTHER" id="PTHR36694:SF11">
    <property type="entry name" value="LP21121P-RELATED"/>
    <property type="match status" value="1"/>
</dbReference>
<protein>
    <submittedName>
        <fullName evidence="2">Uncharacterized protein</fullName>
    </submittedName>
</protein>
<dbReference type="Proteomes" id="UP001153714">
    <property type="component" value="Chromosome 19"/>
</dbReference>
<dbReference type="AlphaFoldDB" id="A0A9N9R2R7"/>